<proteinExistence type="predicted"/>
<accession>A0A9P0LU46</accession>
<protein>
    <submittedName>
        <fullName evidence="1">Uncharacterized protein</fullName>
    </submittedName>
</protein>
<gene>
    <name evidence="1" type="ORF">ACAOBT_LOCUS24698</name>
</gene>
<sequence length="34" mass="3904">MIVNHKIQIFVEQNSLQTGILYCPLTSRYTPPPT</sequence>
<dbReference type="Proteomes" id="UP001152888">
    <property type="component" value="Unassembled WGS sequence"/>
</dbReference>
<evidence type="ECO:0000313" key="2">
    <source>
        <dbReference type="Proteomes" id="UP001152888"/>
    </source>
</evidence>
<dbReference type="EMBL" id="CAKOFQ010007346">
    <property type="protein sequence ID" value="CAH1998950.1"/>
    <property type="molecule type" value="Genomic_DNA"/>
</dbReference>
<evidence type="ECO:0000313" key="1">
    <source>
        <dbReference type="EMBL" id="CAH1998950.1"/>
    </source>
</evidence>
<dbReference type="AlphaFoldDB" id="A0A9P0LU46"/>
<name>A0A9P0LU46_ACAOB</name>
<comment type="caution">
    <text evidence="1">The sequence shown here is derived from an EMBL/GenBank/DDBJ whole genome shotgun (WGS) entry which is preliminary data.</text>
</comment>
<organism evidence="1 2">
    <name type="scientific">Acanthoscelides obtectus</name>
    <name type="common">Bean weevil</name>
    <name type="synonym">Bruchus obtectus</name>
    <dbReference type="NCBI Taxonomy" id="200917"/>
    <lineage>
        <taxon>Eukaryota</taxon>
        <taxon>Metazoa</taxon>
        <taxon>Ecdysozoa</taxon>
        <taxon>Arthropoda</taxon>
        <taxon>Hexapoda</taxon>
        <taxon>Insecta</taxon>
        <taxon>Pterygota</taxon>
        <taxon>Neoptera</taxon>
        <taxon>Endopterygota</taxon>
        <taxon>Coleoptera</taxon>
        <taxon>Polyphaga</taxon>
        <taxon>Cucujiformia</taxon>
        <taxon>Chrysomeloidea</taxon>
        <taxon>Chrysomelidae</taxon>
        <taxon>Bruchinae</taxon>
        <taxon>Bruchini</taxon>
        <taxon>Acanthoscelides</taxon>
    </lineage>
</organism>
<dbReference type="OrthoDB" id="2018507at2759"/>
<reference evidence="1" key="1">
    <citation type="submission" date="2022-03" db="EMBL/GenBank/DDBJ databases">
        <authorList>
            <person name="Sayadi A."/>
        </authorList>
    </citation>
    <scope>NUCLEOTIDE SEQUENCE</scope>
</reference>
<keyword evidence="2" id="KW-1185">Reference proteome</keyword>